<dbReference type="EMBL" id="PKSL01000002">
    <property type="protein sequence ID" value="POW17609.1"/>
    <property type="molecule type" value="Genomic_DNA"/>
</dbReference>
<proteinExistence type="predicted"/>
<accession>A0A2S4W769</accession>
<dbReference type="AlphaFoldDB" id="A0A2S4W769"/>
<evidence type="ECO:0000313" key="2">
    <source>
        <dbReference type="Proteomes" id="UP000239156"/>
    </source>
</evidence>
<organism evidence="1 2">
    <name type="scientific">Puccinia striiformis</name>
    <dbReference type="NCBI Taxonomy" id="27350"/>
    <lineage>
        <taxon>Eukaryota</taxon>
        <taxon>Fungi</taxon>
        <taxon>Dikarya</taxon>
        <taxon>Basidiomycota</taxon>
        <taxon>Pucciniomycotina</taxon>
        <taxon>Pucciniomycetes</taxon>
        <taxon>Pucciniales</taxon>
        <taxon>Pucciniaceae</taxon>
        <taxon>Puccinia</taxon>
    </lineage>
</organism>
<comment type="caution">
    <text evidence="1">The sequence shown here is derived from an EMBL/GenBank/DDBJ whole genome shotgun (WGS) entry which is preliminary data.</text>
</comment>
<protein>
    <submittedName>
        <fullName evidence="1">Uncharacterized protein</fullName>
    </submittedName>
</protein>
<keyword evidence="2" id="KW-1185">Reference proteome</keyword>
<dbReference type="VEuPathDB" id="FungiDB:PSHT_06017"/>
<dbReference type="VEuPathDB" id="FungiDB:PSTT_00430"/>
<sequence length="96" mass="10894">MKALLITSSHSPTLTDGNQKSGPYPFQLTETPLVHIINPATIRLLLTEKKKKPISRAAPAETRLEDEDASITRYIRRNDHAFPFRRIHGGTYPRET</sequence>
<dbReference type="Proteomes" id="UP000239156">
    <property type="component" value="Unassembled WGS sequence"/>
</dbReference>
<gene>
    <name evidence="1" type="ORF">PSTT_00430</name>
</gene>
<name>A0A2S4W769_9BASI</name>
<reference evidence="1" key="1">
    <citation type="submission" date="2017-12" db="EMBL/GenBank/DDBJ databases">
        <title>Gene loss provides genomic basis for host adaptation in cereal stripe rust fungi.</title>
        <authorList>
            <person name="Xia C."/>
        </authorList>
    </citation>
    <scope>NUCLEOTIDE SEQUENCE [LARGE SCALE GENOMIC DNA]</scope>
    <source>
        <strain evidence="1">93-210</strain>
    </source>
</reference>
<evidence type="ECO:0000313" key="1">
    <source>
        <dbReference type="EMBL" id="POW17609.1"/>
    </source>
</evidence>